<dbReference type="PANTHER" id="PTHR43722">
    <property type="entry name" value="PROLINE IMINOPEPTIDASE"/>
    <property type="match status" value="1"/>
</dbReference>
<organism evidence="1 2">
    <name type="scientific">Hydnum rufescens UP504</name>
    <dbReference type="NCBI Taxonomy" id="1448309"/>
    <lineage>
        <taxon>Eukaryota</taxon>
        <taxon>Fungi</taxon>
        <taxon>Dikarya</taxon>
        <taxon>Basidiomycota</taxon>
        <taxon>Agaricomycotina</taxon>
        <taxon>Agaricomycetes</taxon>
        <taxon>Cantharellales</taxon>
        <taxon>Hydnaceae</taxon>
        <taxon>Hydnum</taxon>
    </lineage>
</organism>
<dbReference type="PANTHER" id="PTHR43722:SF1">
    <property type="entry name" value="PROLINE IMINOPEPTIDASE"/>
    <property type="match status" value="1"/>
</dbReference>
<dbReference type="GO" id="GO:0006508">
    <property type="term" value="P:proteolysis"/>
    <property type="evidence" value="ECO:0007669"/>
    <property type="project" value="InterPro"/>
</dbReference>
<gene>
    <name evidence="1" type="ORF">BS47DRAFT_1350200</name>
</gene>
<dbReference type="GO" id="GO:0004177">
    <property type="term" value="F:aminopeptidase activity"/>
    <property type="evidence" value="ECO:0007669"/>
    <property type="project" value="UniProtKB-EC"/>
</dbReference>
<dbReference type="InterPro" id="IPR029058">
    <property type="entry name" value="AB_hydrolase_fold"/>
</dbReference>
<reference evidence="1" key="1">
    <citation type="journal article" date="2020" name="Nat. Commun.">
        <title>Large-scale genome sequencing of mycorrhizal fungi provides insights into the early evolution of symbiotic traits.</title>
        <authorList>
            <person name="Miyauchi S."/>
            <person name="Kiss E."/>
            <person name="Kuo A."/>
            <person name="Drula E."/>
            <person name="Kohler A."/>
            <person name="Sanchez-Garcia M."/>
            <person name="Morin E."/>
            <person name="Andreopoulos B."/>
            <person name="Barry K.W."/>
            <person name="Bonito G."/>
            <person name="Buee M."/>
            <person name="Carver A."/>
            <person name="Chen C."/>
            <person name="Cichocki N."/>
            <person name="Clum A."/>
            <person name="Culley D."/>
            <person name="Crous P.W."/>
            <person name="Fauchery L."/>
            <person name="Girlanda M."/>
            <person name="Hayes R.D."/>
            <person name="Keri Z."/>
            <person name="LaButti K."/>
            <person name="Lipzen A."/>
            <person name="Lombard V."/>
            <person name="Magnuson J."/>
            <person name="Maillard F."/>
            <person name="Murat C."/>
            <person name="Nolan M."/>
            <person name="Ohm R.A."/>
            <person name="Pangilinan J."/>
            <person name="Pereira M.F."/>
            <person name="Perotto S."/>
            <person name="Peter M."/>
            <person name="Pfister S."/>
            <person name="Riley R."/>
            <person name="Sitrit Y."/>
            <person name="Stielow J.B."/>
            <person name="Szollosi G."/>
            <person name="Zifcakova L."/>
            <person name="Stursova M."/>
            <person name="Spatafora J.W."/>
            <person name="Tedersoo L."/>
            <person name="Vaario L.M."/>
            <person name="Yamada A."/>
            <person name="Yan M."/>
            <person name="Wang P."/>
            <person name="Xu J."/>
            <person name="Bruns T."/>
            <person name="Baldrian P."/>
            <person name="Vilgalys R."/>
            <person name="Dunand C."/>
            <person name="Henrissat B."/>
            <person name="Grigoriev I.V."/>
            <person name="Hibbett D."/>
            <person name="Nagy L.G."/>
            <person name="Martin F.M."/>
        </authorList>
    </citation>
    <scope>NUCLEOTIDE SEQUENCE</scope>
    <source>
        <strain evidence="1">UP504</strain>
    </source>
</reference>
<dbReference type="AlphaFoldDB" id="A0A9P6DRN4"/>
<comment type="caution">
    <text evidence="1">The sequence shown here is derived from an EMBL/GenBank/DDBJ whole genome shotgun (WGS) entry which is preliminary data.</text>
</comment>
<sequence>MATRLHVDQGSLQCVEKDDWAIAFAVIENHYFINEGFMCQGQLLEKQSIDKIRHIPTIVVQGDMMLSVL</sequence>
<accession>A0A9P6DRN4</accession>
<evidence type="ECO:0000313" key="1">
    <source>
        <dbReference type="EMBL" id="KAF9508598.1"/>
    </source>
</evidence>
<dbReference type="GO" id="GO:0005737">
    <property type="term" value="C:cytoplasm"/>
    <property type="evidence" value="ECO:0007669"/>
    <property type="project" value="InterPro"/>
</dbReference>
<dbReference type="EMBL" id="MU129055">
    <property type="protein sequence ID" value="KAF9508598.1"/>
    <property type="molecule type" value="Genomic_DNA"/>
</dbReference>
<keyword evidence="2" id="KW-1185">Reference proteome</keyword>
<name>A0A9P6DRN4_9AGAM</name>
<protein>
    <submittedName>
        <fullName evidence="1">Uncharacterized protein</fullName>
    </submittedName>
</protein>
<evidence type="ECO:0000313" key="2">
    <source>
        <dbReference type="Proteomes" id="UP000886523"/>
    </source>
</evidence>
<proteinExistence type="predicted"/>
<dbReference type="OrthoDB" id="10249433at2759"/>
<dbReference type="Gene3D" id="3.40.50.1820">
    <property type="entry name" value="alpha/beta hydrolase"/>
    <property type="match status" value="1"/>
</dbReference>
<dbReference type="InterPro" id="IPR005944">
    <property type="entry name" value="Pro_iminopeptidase"/>
</dbReference>
<dbReference type="Proteomes" id="UP000886523">
    <property type="component" value="Unassembled WGS sequence"/>
</dbReference>